<reference evidence="2" key="1">
    <citation type="submission" date="2023-05" db="EMBL/GenBank/DDBJ databases">
        <title>Sedimentitalea sp. nov. JM2-8.</title>
        <authorList>
            <person name="Huang J."/>
        </authorList>
    </citation>
    <scope>NUCLEOTIDE SEQUENCE [LARGE SCALE GENOMIC DNA]</scope>
    <source>
        <strain evidence="2">KHS03</strain>
    </source>
</reference>
<proteinExistence type="predicted"/>
<keyword evidence="2" id="KW-1185">Reference proteome</keyword>
<dbReference type="RefSeq" id="WP_316782608.1">
    <property type="nucleotide sequence ID" value="NZ_JASMWN010000042.1"/>
</dbReference>
<gene>
    <name evidence="1" type="ORF">QO231_24810</name>
</gene>
<comment type="caution">
    <text evidence="1">The sequence shown here is derived from an EMBL/GenBank/DDBJ whole genome shotgun (WGS) entry which is preliminary data.</text>
</comment>
<name>A0ABU3VLI7_9RHOB</name>
<sequence>MLTTAQANFLRRFLGIEVDAALTDTLSDSASVERITRGLMGLAPQMMAIARLGGGHPALTAADGVRAALDADDIVAAAVALERLKDLLDEVPPHDAGAADKGPEVRAAEAEVLRRLLSPLRAPPGATETDNTLIEDRRDAIDKSLVGTPSRDALDAAMDGMHQLQDTIGEIAERLRAEAEDRASRLAEIARAAGDLTPHDQAPEGDSKAIKDQIAAFVSTLPDAVDAVQLASVEDGFSKLQAAHAAHHKSIEDDLERRRVAGQKLRDSVRAIEPHPWALDDEKQDLLKLRDALAEGIPDTPSDTELETFGKERDEIAGKFDLLSKAIVDERMPRFKKAQDQAALIKALSDDCSGPALREEERTDLRKRIAELAKRQETYADWTNIRRWGASELTTLVDDIGAIRDEIQHAVDAFAKLRQALDTQVQLAQAALAQPDAAELSPAQKEAFDIKIETARKAGEANIHESAGAVEELKVLATAVADFVARIKAFRTEIAKTPNAPPAGALKLEVTELARLRKAAIDALESLPVP</sequence>
<organism evidence="1 2">
    <name type="scientific">Sedimentitalea todarodis</name>
    <dbReference type="NCBI Taxonomy" id="1631240"/>
    <lineage>
        <taxon>Bacteria</taxon>
        <taxon>Pseudomonadati</taxon>
        <taxon>Pseudomonadota</taxon>
        <taxon>Alphaproteobacteria</taxon>
        <taxon>Rhodobacterales</taxon>
        <taxon>Paracoccaceae</taxon>
        <taxon>Sedimentitalea</taxon>
    </lineage>
</organism>
<protein>
    <submittedName>
        <fullName evidence="1">Uncharacterized protein</fullName>
    </submittedName>
</protein>
<dbReference type="EMBL" id="JASMWN010000042">
    <property type="protein sequence ID" value="MDU9007047.1"/>
    <property type="molecule type" value="Genomic_DNA"/>
</dbReference>
<dbReference type="Proteomes" id="UP001255416">
    <property type="component" value="Unassembled WGS sequence"/>
</dbReference>
<evidence type="ECO:0000313" key="1">
    <source>
        <dbReference type="EMBL" id="MDU9007047.1"/>
    </source>
</evidence>
<evidence type="ECO:0000313" key="2">
    <source>
        <dbReference type="Proteomes" id="UP001255416"/>
    </source>
</evidence>
<accession>A0ABU3VLI7</accession>